<evidence type="ECO:0000313" key="1">
    <source>
        <dbReference type="EMBL" id="KAG6531348.1"/>
    </source>
</evidence>
<dbReference type="AlphaFoldDB" id="A0A8J5HM10"/>
<reference evidence="1 2" key="1">
    <citation type="submission" date="2020-08" db="EMBL/GenBank/DDBJ databases">
        <title>Plant Genome Project.</title>
        <authorList>
            <person name="Zhang R.-G."/>
        </authorList>
    </citation>
    <scope>NUCLEOTIDE SEQUENCE [LARGE SCALE GENOMIC DNA]</scope>
    <source>
        <tissue evidence="1">Rhizome</tissue>
    </source>
</reference>
<evidence type="ECO:0000313" key="2">
    <source>
        <dbReference type="Proteomes" id="UP000734854"/>
    </source>
</evidence>
<dbReference type="Proteomes" id="UP000734854">
    <property type="component" value="Unassembled WGS sequence"/>
</dbReference>
<sequence length="126" mass="14295">MSKRIHHFDFHGRLTRSRSSAIPALSISHLVSRSPSQRVLVGPTRNRLLHIFGDARIQLQRATHSVQHNPDVLEDAKERMANVVEVVEEEGFSLGVNLGLHVSYHIANLFCKKELLRRVDATITRT</sequence>
<gene>
    <name evidence="1" type="ORF">ZIOFF_005153</name>
</gene>
<name>A0A8J5HM10_ZINOF</name>
<proteinExistence type="predicted"/>
<dbReference type="EMBL" id="JACMSC010000002">
    <property type="protein sequence ID" value="KAG6531348.1"/>
    <property type="molecule type" value="Genomic_DNA"/>
</dbReference>
<protein>
    <submittedName>
        <fullName evidence="1">Uncharacterized protein</fullName>
    </submittedName>
</protein>
<keyword evidence="2" id="KW-1185">Reference proteome</keyword>
<accession>A0A8J5HM10</accession>
<organism evidence="1 2">
    <name type="scientific">Zingiber officinale</name>
    <name type="common">Ginger</name>
    <name type="synonym">Amomum zingiber</name>
    <dbReference type="NCBI Taxonomy" id="94328"/>
    <lineage>
        <taxon>Eukaryota</taxon>
        <taxon>Viridiplantae</taxon>
        <taxon>Streptophyta</taxon>
        <taxon>Embryophyta</taxon>
        <taxon>Tracheophyta</taxon>
        <taxon>Spermatophyta</taxon>
        <taxon>Magnoliopsida</taxon>
        <taxon>Liliopsida</taxon>
        <taxon>Zingiberales</taxon>
        <taxon>Zingiberaceae</taxon>
        <taxon>Zingiber</taxon>
    </lineage>
</organism>
<comment type="caution">
    <text evidence="1">The sequence shown here is derived from an EMBL/GenBank/DDBJ whole genome shotgun (WGS) entry which is preliminary data.</text>
</comment>